<keyword evidence="4" id="KW-0805">Transcription regulation</keyword>
<reference evidence="7 8" key="1">
    <citation type="journal article" date="2020" name="Microorganisms">
        <title>Osmotic Adaptation and Compatible Solute Biosynthesis of Phototrophic Bacteria as Revealed from Genome Analyses.</title>
        <authorList>
            <person name="Imhoff J.F."/>
            <person name="Rahn T."/>
            <person name="Kunzel S."/>
            <person name="Keller A."/>
            <person name="Neulinger S.C."/>
        </authorList>
    </citation>
    <scope>NUCLEOTIDE SEQUENCE [LARGE SCALE GENOMIC DNA]</scope>
    <source>
        <strain evidence="7 8">DSM 15382</strain>
    </source>
</reference>
<evidence type="ECO:0000313" key="7">
    <source>
        <dbReference type="EMBL" id="MBK1657270.1"/>
    </source>
</evidence>
<dbReference type="PROSITE" id="PS50045">
    <property type="entry name" value="SIGMA54_INTERACT_4"/>
    <property type="match status" value="1"/>
</dbReference>
<evidence type="ECO:0000313" key="8">
    <source>
        <dbReference type="Proteomes" id="UP000697995"/>
    </source>
</evidence>
<evidence type="ECO:0000256" key="1">
    <source>
        <dbReference type="ARBA" id="ARBA00022741"/>
    </source>
</evidence>
<keyword evidence="8" id="KW-1185">Reference proteome</keyword>
<dbReference type="Pfam" id="PF00158">
    <property type="entry name" value="Sigma54_activat"/>
    <property type="match status" value="1"/>
</dbReference>
<proteinExistence type="predicted"/>
<dbReference type="InterPro" id="IPR003593">
    <property type="entry name" value="AAA+_ATPase"/>
</dbReference>
<dbReference type="Pfam" id="PF09370">
    <property type="entry name" value="PEP_hydrolase"/>
    <property type="match status" value="1"/>
</dbReference>
<dbReference type="PANTHER" id="PTHR31862:SF1">
    <property type="entry name" value="UPF0261 DOMAIN PROTEIN (AFU_ORTHOLOGUE AFUA_1G10120)"/>
    <property type="match status" value="1"/>
</dbReference>
<dbReference type="EMBL" id="NRSG01000013">
    <property type="protein sequence ID" value="MBK1657270.1"/>
    <property type="molecule type" value="Genomic_DNA"/>
</dbReference>
<dbReference type="Gene3D" id="3.40.50.300">
    <property type="entry name" value="P-loop containing nucleotide triphosphate hydrolases"/>
    <property type="match status" value="1"/>
</dbReference>
<dbReference type="Pfam" id="PF25601">
    <property type="entry name" value="AAA_lid_14"/>
    <property type="match status" value="1"/>
</dbReference>
<dbReference type="Gene3D" id="1.10.8.60">
    <property type="match status" value="1"/>
</dbReference>
<evidence type="ECO:0000256" key="3">
    <source>
        <dbReference type="ARBA" id="ARBA00023012"/>
    </source>
</evidence>
<dbReference type="Gene3D" id="3.20.20.70">
    <property type="entry name" value="Aldolase class I"/>
    <property type="match status" value="1"/>
</dbReference>
<evidence type="ECO:0000259" key="6">
    <source>
        <dbReference type="PROSITE" id="PS50045"/>
    </source>
</evidence>
<organism evidence="7 8">
    <name type="scientific">Paracraurococcus ruber</name>
    <dbReference type="NCBI Taxonomy" id="77675"/>
    <lineage>
        <taxon>Bacteria</taxon>
        <taxon>Pseudomonadati</taxon>
        <taxon>Pseudomonadota</taxon>
        <taxon>Alphaproteobacteria</taxon>
        <taxon>Acetobacterales</taxon>
        <taxon>Roseomonadaceae</taxon>
        <taxon>Paracraurococcus</taxon>
    </lineage>
</organism>
<dbReference type="InterPro" id="IPR015813">
    <property type="entry name" value="Pyrv/PenolPyrv_kinase-like_dom"/>
</dbReference>
<dbReference type="InterPro" id="IPR027417">
    <property type="entry name" value="P-loop_NTPase"/>
</dbReference>
<dbReference type="RefSeq" id="WP_133218450.1">
    <property type="nucleotide sequence ID" value="NZ_NRSG01000013.1"/>
</dbReference>
<dbReference type="SUPFAM" id="SSF51621">
    <property type="entry name" value="Phosphoenolpyruvate/pyruvate domain"/>
    <property type="match status" value="1"/>
</dbReference>
<dbReference type="Gene3D" id="1.10.10.60">
    <property type="entry name" value="Homeodomain-like"/>
    <property type="match status" value="1"/>
</dbReference>
<evidence type="ECO:0000256" key="4">
    <source>
        <dbReference type="ARBA" id="ARBA00023015"/>
    </source>
</evidence>
<evidence type="ECO:0000256" key="2">
    <source>
        <dbReference type="ARBA" id="ARBA00022840"/>
    </source>
</evidence>
<keyword evidence="1" id="KW-0547">Nucleotide-binding</keyword>
<dbReference type="PANTHER" id="PTHR31862">
    <property type="entry name" value="UPF0261 DOMAIN PROTEIN (AFU_ORTHOLOGUE AFUA_1G10120)"/>
    <property type="match status" value="1"/>
</dbReference>
<dbReference type="Pfam" id="PF02954">
    <property type="entry name" value="HTH_8"/>
    <property type="match status" value="1"/>
</dbReference>
<keyword evidence="3" id="KW-0902">Two-component regulatory system</keyword>
<dbReference type="InterPro" id="IPR009057">
    <property type="entry name" value="Homeodomain-like_sf"/>
</dbReference>
<dbReference type="Proteomes" id="UP000697995">
    <property type="component" value="Unassembled WGS sequence"/>
</dbReference>
<name>A0ABS1CS28_9PROT</name>
<accession>A0ABS1CS28</accession>
<dbReference type="SUPFAM" id="SSF52540">
    <property type="entry name" value="P-loop containing nucleoside triphosphate hydrolases"/>
    <property type="match status" value="1"/>
</dbReference>
<dbReference type="InterPro" id="IPR002078">
    <property type="entry name" value="Sigma_54_int"/>
</dbReference>
<dbReference type="SMART" id="SM00382">
    <property type="entry name" value="AAA"/>
    <property type="match status" value="1"/>
</dbReference>
<protein>
    <recommendedName>
        <fullName evidence="6">Sigma-54 factor interaction domain-containing protein</fullName>
    </recommendedName>
</protein>
<dbReference type="InterPro" id="IPR051353">
    <property type="entry name" value="Tobamovirus_resist_UPF0261"/>
</dbReference>
<keyword evidence="5" id="KW-0804">Transcription</keyword>
<comment type="caution">
    <text evidence="7">The sequence shown here is derived from an EMBL/GenBank/DDBJ whole genome shotgun (WGS) entry which is preliminary data.</text>
</comment>
<gene>
    <name evidence="7" type="ORF">CKO45_03380</name>
</gene>
<dbReference type="InterPro" id="IPR058031">
    <property type="entry name" value="AAA_lid_NorR"/>
</dbReference>
<dbReference type="InterPro" id="IPR009215">
    <property type="entry name" value="TIM-br_IGPS-like"/>
</dbReference>
<dbReference type="PRINTS" id="PR01590">
    <property type="entry name" value="HTHFIS"/>
</dbReference>
<evidence type="ECO:0000256" key="5">
    <source>
        <dbReference type="ARBA" id="ARBA00023163"/>
    </source>
</evidence>
<dbReference type="InterPro" id="IPR002197">
    <property type="entry name" value="HTH_Fis"/>
</dbReference>
<keyword evidence="2" id="KW-0067">ATP-binding</keyword>
<feature type="domain" description="Sigma-54 factor interaction" evidence="6">
    <location>
        <begin position="309"/>
        <end position="519"/>
    </location>
</feature>
<dbReference type="SUPFAM" id="SSF46689">
    <property type="entry name" value="Homeodomain-like"/>
    <property type="match status" value="1"/>
</dbReference>
<sequence>MRRRTPSPAPDDPAAGAIPRLPFLAPEARRRGGGLVVGAAIGIGMTAQAAERGGADFLLALNAGRLRVMGAASVVAMLPLCAANAFTDDFARREILGRVGIPVLFGACAQDPRLNMARDLPALRAAGYAGIANFPTVIHYDGRFRQALEEAGLGFAREVALLRAARRAGLATLGYGKTRAEAEALVEAGVDMLCLNFGWNAGGSRGAQASLRLEEAADRARRIFQQVRAAAPGLLCLVEGGPIVSPDQLHRVRAESRADGYLGGSTLDRLPLELSVAQSTSAFKTVALLADAAEAEARGAARRARLAGLVFQSEAMADIADRIARLAATDLPLLLTGEPGAGKTAAARALHAASGRRGLTLVDAALGTGDAAATLFGQGGARAGALAEPGTTVLLENLEALPLPAQLDLAGWLEAGAMGRGRQAPPPRARLIATSARDLAGLMAAGRFREDLWALLFAGRIPVPPLRERPEDCVALARHVLRRLPGTPDLAPDALRALVVHPWPGNVRELRSVLERAATACRAGRIEAADLAPLLAPSVAAPAEAGRDERAWIQDALRRHRFRRGETAAFLGISRKTLYNRMRRLGLLA</sequence>
<dbReference type="InterPro" id="IPR013785">
    <property type="entry name" value="Aldolase_TIM"/>
</dbReference>